<organism evidence="1 2">
    <name type="scientific">Micromonospora musae</name>
    <dbReference type="NCBI Taxonomy" id="1894970"/>
    <lineage>
        <taxon>Bacteria</taxon>
        <taxon>Bacillati</taxon>
        <taxon>Actinomycetota</taxon>
        <taxon>Actinomycetes</taxon>
        <taxon>Micromonosporales</taxon>
        <taxon>Micromonosporaceae</taxon>
        <taxon>Micromonospora</taxon>
    </lineage>
</organism>
<gene>
    <name evidence="1" type="ORF">D7147_31755</name>
</gene>
<name>A0ABX9QSF7_9ACTN</name>
<comment type="caution">
    <text evidence="1">The sequence shown here is derived from an EMBL/GenBank/DDBJ whole genome shotgun (WGS) entry which is preliminary data.</text>
</comment>
<dbReference type="EMBL" id="RAZS01000019">
    <property type="protein sequence ID" value="RKN13300.1"/>
    <property type="molecule type" value="Genomic_DNA"/>
</dbReference>
<accession>A0ABX9QSF7</accession>
<protein>
    <submittedName>
        <fullName evidence="1">Uncharacterized protein</fullName>
    </submittedName>
</protein>
<keyword evidence="2" id="KW-1185">Reference proteome</keyword>
<reference evidence="1 2" key="1">
    <citation type="submission" date="2018-09" db="EMBL/GenBank/DDBJ databases">
        <title>Micromonospora sp. nov. MS1-9, isolated from a root of Musa sp.</title>
        <authorList>
            <person name="Kuncharoen N."/>
            <person name="Kudo T."/>
            <person name="Ohkuma M."/>
            <person name="Yuki M."/>
            <person name="Tanasupawat S."/>
        </authorList>
    </citation>
    <scope>NUCLEOTIDE SEQUENCE [LARGE SCALE GENOMIC DNA]</scope>
    <source>
        <strain evidence="1 2">NGC1-4</strain>
    </source>
</reference>
<sequence>MLTWNARVGAAVSAWRGSRAARALTWLVAVLAGPWCSVLSSGVIDALSTPVAHGRLVANDSIGLVSDTTVTVVTGIVMALSASGCGRCTGPAVAAVVR</sequence>
<evidence type="ECO:0000313" key="1">
    <source>
        <dbReference type="EMBL" id="RKN13300.1"/>
    </source>
</evidence>
<dbReference type="Proteomes" id="UP000271548">
    <property type="component" value="Unassembled WGS sequence"/>
</dbReference>
<proteinExistence type="predicted"/>
<evidence type="ECO:0000313" key="2">
    <source>
        <dbReference type="Proteomes" id="UP000271548"/>
    </source>
</evidence>